<evidence type="ECO:0000256" key="1">
    <source>
        <dbReference type="SAM" id="Coils"/>
    </source>
</evidence>
<sequence>MAANNGDSPSRAVGAKRRASSAVEHPVPEAGESQASGGENLAAYIDSLKDELASDVAKCQAVVNALQQQVASMQQKVVATVQGLAKQVEDRVAPVLAAQHQQQQAILRLENEVKRIREELGVVRSEAPATPPPITSANWEREIDPCVIVVRSKDQISKENALHALRPLLMEQSLADTEYAIEGGPTGRRFLVRFTGKSFKRLALFVLRCLAVSGDNFRGHQSLENAKQIKTELYTKLIKQVFNTLYADKKVFTDRQKGMVSISWKPLVQVEPQEGNHNPIIKWANASLAAEGFERGLLEPAIQQVLIKEAEPTKWNL</sequence>
<dbReference type="Proteomes" id="UP001189429">
    <property type="component" value="Unassembled WGS sequence"/>
</dbReference>
<dbReference type="EMBL" id="CAUYUJ010007587">
    <property type="protein sequence ID" value="CAK0821284.1"/>
    <property type="molecule type" value="Genomic_DNA"/>
</dbReference>
<feature type="region of interest" description="Disordered" evidence="2">
    <location>
        <begin position="1"/>
        <end position="35"/>
    </location>
</feature>
<evidence type="ECO:0000256" key="2">
    <source>
        <dbReference type="SAM" id="MobiDB-lite"/>
    </source>
</evidence>
<evidence type="ECO:0000313" key="5">
    <source>
        <dbReference type="Proteomes" id="UP001189429"/>
    </source>
</evidence>
<comment type="caution">
    <text evidence="3">The sequence shown here is derived from an EMBL/GenBank/DDBJ whole genome shotgun (WGS) entry which is preliminary data.</text>
</comment>
<evidence type="ECO:0000313" key="4">
    <source>
        <dbReference type="EMBL" id="CAK0821284.1"/>
    </source>
</evidence>
<organism evidence="3 5">
    <name type="scientific">Prorocentrum cordatum</name>
    <dbReference type="NCBI Taxonomy" id="2364126"/>
    <lineage>
        <taxon>Eukaryota</taxon>
        <taxon>Sar</taxon>
        <taxon>Alveolata</taxon>
        <taxon>Dinophyceae</taxon>
        <taxon>Prorocentrales</taxon>
        <taxon>Prorocentraceae</taxon>
        <taxon>Prorocentrum</taxon>
    </lineage>
</organism>
<feature type="coiled-coil region" evidence="1">
    <location>
        <begin position="49"/>
        <end position="126"/>
    </location>
</feature>
<evidence type="ECO:0000313" key="3">
    <source>
        <dbReference type="EMBL" id="CAK0796678.1"/>
    </source>
</evidence>
<dbReference type="EMBL" id="CAUYUJ010001592">
    <property type="protein sequence ID" value="CAK0796678.1"/>
    <property type="molecule type" value="Genomic_DNA"/>
</dbReference>
<protein>
    <submittedName>
        <fullName evidence="3">Uncharacterized protein</fullName>
    </submittedName>
</protein>
<name>A0ABN9Q0P6_9DINO</name>
<proteinExistence type="predicted"/>
<accession>A0ABN9Q0P6</accession>
<reference evidence="3" key="1">
    <citation type="submission" date="2023-10" db="EMBL/GenBank/DDBJ databases">
        <authorList>
            <person name="Chen Y."/>
            <person name="Shah S."/>
            <person name="Dougan E. K."/>
            <person name="Thang M."/>
            <person name="Chan C."/>
        </authorList>
    </citation>
    <scope>NUCLEOTIDE SEQUENCE [LARGE SCALE GENOMIC DNA]</scope>
</reference>
<keyword evidence="5" id="KW-1185">Reference proteome</keyword>
<gene>
    <name evidence="4" type="ORF">PCOR1329_LOCUS22642</name>
    <name evidence="3" type="ORF">PCOR1329_LOCUS5989</name>
</gene>
<keyword evidence="1" id="KW-0175">Coiled coil</keyword>